<dbReference type="GO" id="GO:0005737">
    <property type="term" value="C:cytoplasm"/>
    <property type="evidence" value="ECO:0007669"/>
    <property type="project" value="UniProtKB-SubCell"/>
</dbReference>
<dbReference type="OrthoDB" id="9815641at2"/>
<evidence type="ECO:0000256" key="1">
    <source>
        <dbReference type="ARBA" id="ARBA00004496"/>
    </source>
</evidence>
<sequence>MQRYFVRERFNELGELSIIGENARHISKVMRMENGDQVTIVHADTAFICEIVSIGQEVVVRQTGKTVPSPEMPIKVDIACGLPKGDKLELITQKGTELGMHALIPFSAERSIVKWDEKKGEKKTERLQKIAQEAAEQSHRTYIPGIKSPVSFKQLLELLSGYDAVFIADEEDAKQETRTRFADKLKKVYDNESKSILLIFGPEGGISRNEANSLLQAGAETMSLGPRILRAETAPLYALSAISYEFE</sequence>
<evidence type="ECO:0000259" key="14">
    <source>
        <dbReference type="Pfam" id="PF20260"/>
    </source>
</evidence>
<evidence type="ECO:0000256" key="9">
    <source>
        <dbReference type="ARBA" id="ARBA00022691"/>
    </source>
</evidence>
<evidence type="ECO:0000256" key="4">
    <source>
        <dbReference type="ARBA" id="ARBA00013673"/>
    </source>
</evidence>
<dbReference type="CDD" id="cd18084">
    <property type="entry name" value="RsmE-like"/>
    <property type="match status" value="1"/>
</dbReference>
<dbReference type="PANTHER" id="PTHR30027:SF3">
    <property type="entry name" value="16S RRNA (URACIL(1498)-N(3))-METHYLTRANSFERASE"/>
    <property type="match status" value="1"/>
</dbReference>
<dbReference type="Gene3D" id="2.40.240.20">
    <property type="entry name" value="Hypothetical PUA domain-like, domain 1"/>
    <property type="match status" value="1"/>
</dbReference>
<keyword evidence="7 12" id="KW-0489">Methyltransferase</keyword>
<dbReference type="InterPro" id="IPR029026">
    <property type="entry name" value="tRNA_m1G_MTases_N"/>
</dbReference>
<evidence type="ECO:0000256" key="3">
    <source>
        <dbReference type="ARBA" id="ARBA00012328"/>
    </source>
</evidence>
<comment type="similarity">
    <text evidence="2 12">Belongs to the RNA methyltransferase RsmE family.</text>
</comment>
<dbReference type="AlphaFoldDB" id="A0A0A3HW15"/>
<dbReference type="InterPro" id="IPR046887">
    <property type="entry name" value="RsmE_PUA-like"/>
</dbReference>
<protein>
    <recommendedName>
        <fullName evidence="4 12">Ribosomal RNA small subunit methyltransferase E</fullName>
        <ecNumber evidence="3 12">2.1.1.193</ecNumber>
    </recommendedName>
</protein>
<dbReference type="SUPFAM" id="SSF75217">
    <property type="entry name" value="alpha/beta knot"/>
    <property type="match status" value="1"/>
</dbReference>
<evidence type="ECO:0000256" key="11">
    <source>
        <dbReference type="ARBA" id="ARBA00047944"/>
    </source>
</evidence>
<dbReference type="SUPFAM" id="SSF88697">
    <property type="entry name" value="PUA domain-like"/>
    <property type="match status" value="1"/>
</dbReference>
<dbReference type="Pfam" id="PF04452">
    <property type="entry name" value="Methyltrans_RNA"/>
    <property type="match status" value="1"/>
</dbReference>
<evidence type="ECO:0000313" key="15">
    <source>
        <dbReference type="EMBL" id="KGR74523.1"/>
    </source>
</evidence>
<dbReference type="EC" id="2.1.1.193" evidence="3 12"/>
<evidence type="ECO:0000256" key="2">
    <source>
        <dbReference type="ARBA" id="ARBA00005528"/>
    </source>
</evidence>
<evidence type="ECO:0000256" key="10">
    <source>
        <dbReference type="ARBA" id="ARBA00025699"/>
    </source>
</evidence>
<name>A0A0A3HW15_9BACL</name>
<comment type="subcellular location">
    <subcellularLocation>
        <location evidence="1 12">Cytoplasm</location>
    </subcellularLocation>
</comment>
<feature type="domain" description="Ribosomal RNA small subunit methyltransferase E PUA-like" evidence="14">
    <location>
        <begin position="20"/>
        <end position="55"/>
    </location>
</feature>
<evidence type="ECO:0000259" key="13">
    <source>
        <dbReference type="Pfam" id="PF04452"/>
    </source>
</evidence>
<dbReference type="PIRSF" id="PIRSF015601">
    <property type="entry name" value="MTase_slr0722"/>
    <property type="match status" value="1"/>
</dbReference>
<dbReference type="Pfam" id="PF20260">
    <property type="entry name" value="PUA_4"/>
    <property type="match status" value="1"/>
</dbReference>
<keyword evidence="16" id="KW-1185">Reference proteome</keyword>
<evidence type="ECO:0000256" key="7">
    <source>
        <dbReference type="ARBA" id="ARBA00022603"/>
    </source>
</evidence>
<dbReference type="NCBIfam" id="NF008691">
    <property type="entry name" value="PRK11713.1-4"/>
    <property type="match status" value="1"/>
</dbReference>
<keyword evidence="8 12" id="KW-0808">Transferase</keyword>
<dbReference type="InterPro" id="IPR046886">
    <property type="entry name" value="RsmE_MTase_dom"/>
</dbReference>
<evidence type="ECO:0000256" key="12">
    <source>
        <dbReference type="PIRNR" id="PIRNR015601"/>
    </source>
</evidence>
<dbReference type="InterPro" id="IPR015947">
    <property type="entry name" value="PUA-like_sf"/>
</dbReference>
<evidence type="ECO:0000256" key="8">
    <source>
        <dbReference type="ARBA" id="ARBA00022679"/>
    </source>
</evidence>
<evidence type="ECO:0000313" key="16">
    <source>
        <dbReference type="Proteomes" id="UP000030408"/>
    </source>
</evidence>
<dbReference type="Gene3D" id="3.40.1280.10">
    <property type="match status" value="1"/>
</dbReference>
<dbReference type="InterPro" id="IPR006700">
    <property type="entry name" value="RsmE"/>
</dbReference>
<dbReference type="Proteomes" id="UP000030408">
    <property type="component" value="Unassembled WGS sequence"/>
</dbReference>
<dbReference type="GO" id="GO:0070042">
    <property type="term" value="F:rRNA (uridine-N3-)-methyltransferase activity"/>
    <property type="evidence" value="ECO:0007669"/>
    <property type="project" value="TreeGrafter"/>
</dbReference>
<keyword evidence="6 12" id="KW-0698">rRNA processing</keyword>
<dbReference type="RefSeq" id="WP_036201797.1">
    <property type="nucleotide sequence ID" value="NZ_AVCY01000002.1"/>
</dbReference>
<evidence type="ECO:0000256" key="6">
    <source>
        <dbReference type="ARBA" id="ARBA00022552"/>
    </source>
</evidence>
<organism evidence="15 16">
    <name type="scientific">Ureibacillus sinduriensis BLB-1 = JCM 15800</name>
    <dbReference type="NCBI Taxonomy" id="1384057"/>
    <lineage>
        <taxon>Bacteria</taxon>
        <taxon>Bacillati</taxon>
        <taxon>Bacillota</taxon>
        <taxon>Bacilli</taxon>
        <taxon>Bacillales</taxon>
        <taxon>Caryophanaceae</taxon>
        <taxon>Ureibacillus</taxon>
    </lineage>
</organism>
<dbReference type="NCBIfam" id="TIGR00046">
    <property type="entry name" value="RsmE family RNA methyltransferase"/>
    <property type="match status" value="1"/>
</dbReference>
<keyword evidence="9 12" id="KW-0949">S-adenosyl-L-methionine</keyword>
<dbReference type="STRING" id="1384057.CD33_15620"/>
<dbReference type="EMBL" id="JPVO01000054">
    <property type="protein sequence ID" value="KGR74523.1"/>
    <property type="molecule type" value="Genomic_DNA"/>
</dbReference>
<comment type="caution">
    <text evidence="15">The sequence shown here is derived from an EMBL/GenBank/DDBJ whole genome shotgun (WGS) entry which is preliminary data.</text>
</comment>
<keyword evidence="5 12" id="KW-0963">Cytoplasm</keyword>
<evidence type="ECO:0000256" key="5">
    <source>
        <dbReference type="ARBA" id="ARBA00022490"/>
    </source>
</evidence>
<comment type="catalytic activity">
    <reaction evidence="11 12">
        <text>uridine(1498) in 16S rRNA + S-adenosyl-L-methionine = N(3)-methyluridine(1498) in 16S rRNA + S-adenosyl-L-homocysteine + H(+)</text>
        <dbReference type="Rhea" id="RHEA:42920"/>
        <dbReference type="Rhea" id="RHEA-COMP:10283"/>
        <dbReference type="Rhea" id="RHEA-COMP:10284"/>
        <dbReference type="ChEBI" id="CHEBI:15378"/>
        <dbReference type="ChEBI" id="CHEBI:57856"/>
        <dbReference type="ChEBI" id="CHEBI:59789"/>
        <dbReference type="ChEBI" id="CHEBI:65315"/>
        <dbReference type="ChEBI" id="CHEBI:74502"/>
        <dbReference type="EC" id="2.1.1.193"/>
    </reaction>
</comment>
<dbReference type="InterPro" id="IPR029028">
    <property type="entry name" value="Alpha/beta_knot_MTases"/>
</dbReference>
<dbReference type="GO" id="GO:0070475">
    <property type="term" value="P:rRNA base methylation"/>
    <property type="evidence" value="ECO:0007669"/>
    <property type="project" value="TreeGrafter"/>
</dbReference>
<gene>
    <name evidence="15" type="ORF">CD33_15620</name>
</gene>
<comment type="function">
    <text evidence="10 12">Specifically methylates the N3 position of the uracil ring of uridine 1498 (m3U1498) in 16S rRNA. Acts on the fully assembled 30S ribosomal subunit.</text>
</comment>
<accession>A0A0A3HW15</accession>
<dbReference type="eggNOG" id="COG1385">
    <property type="taxonomic scope" value="Bacteria"/>
</dbReference>
<dbReference type="PANTHER" id="PTHR30027">
    <property type="entry name" value="RIBOSOMAL RNA SMALL SUBUNIT METHYLTRANSFERASE E"/>
    <property type="match status" value="1"/>
</dbReference>
<feature type="domain" description="Ribosomal RNA small subunit methyltransferase E methyltransferase" evidence="13">
    <location>
        <begin position="71"/>
        <end position="243"/>
    </location>
</feature>
<proteinExistence type="inferred from homology"/>
<reference evidence="15 16" key="1">
    <citation type="submission" date="2014-02" db="EMBL/GenBank/DDBJ databases">
        <title>Draft genome sequence of Lysinibacillus sinduriensis JCM 15800.</title>
        <authorList>
            <person name="Zhang F."/>
            <person name="Wang G."/>
            <person name="Zhang L."/>
        </authorList>
    </citation>
    <scope>NUCLEOTIDE SEQUENCE [LARGE SCALE GENOMIC DNA]</scope>
    <source>
        <strain evidence="15 16">JCM 15800</strain>
    </source>
</reference>